<reference evidence="1" key="2">
    <citation type="journal article" date="2015" name="Data Brief">
        <title>Shoot transcriptome of the giant reed, Arundo donax.</title>
        <authorList>
            <person name="Barrero R.A."/>
            <person name="Guerrero F.D."/>
            <person name="Moolhuijzen P."/>
            <person name="Goolsby J.A."/>
            <person name="Tidwell J."/>
            <person name="Bellgard S.E."/>
            <person name="Bellgard M.I."/>
        </authorList>
    </citation>
    <scope>NUCLEOTIDE SEQUENCE</scope>
    <source>
        <tissue evidence="1">Shoot tissue taken approximately 20 cm above the soil surface</tissue>
    </source>
</reference>
<reference evidence="1" key="1">
    <citation type="submission" date="2014-09" db="EMBL/GenBank/DDBJ databases">
        <authorList>
            <person name="Magalhaes I.L.F."/>
            <person name="Oliveira U."/>
            <person name="Santos F.R."/>
            <person name="Vidigal T.H.D.A."/>
            <person name="Brescovit A.D."/>
            <person name="Santos A.J."/>
        </authorList>
    </citation>
    <scope>NUCLEOTIDE SEQUENCE</scope>
    <source>
        <tissue evidence="1">Shoot tissue taken approximately 20 cm above the soil surface</tissue>
    </source>
</reference>
<protein>
    <submittedName>
        <fullName evidence="1">Uncharacterized protein</fullName>
    </submittedName>
</protein>
<name>A0A0A9BBA4_ARUDO</name>
<accession>A0A0A9BBA4</accession>
<dbReference type="EMBL" id="GBRH01236641">
    <property type="protein sequence ID" value="JAD61254.1"/>
    <property type="molecule type" value="Transcribed_RNA"/>
</dbReference>
<dbReference type="AlphaFoldDB" id="A0A0A9BBA4"/>
<proteinExistence type="predicted"/>
<sequence>MATWHGVVARCAVGRRCSAAAGANQMAARQRRRTGWRRGLTGAAGLAPSSHALAIKFGAQDNLFVASALVLCDADLSNLSSAWKLFDGMHERDVHVFCVRAGSRVGKRRCGSSRERSRLGCRCTRLSWSACCLRAGNSGDAATGGACTGATSGGY</sequence>
<organism evidence="1">
    <name type="scientific">Arundo donax</name>
    <name type="common">Giant reed</name>
    <name type="synonym">Donax arundinaceus</name>
    <dbReference type="NCBI Taxonomy" id="35708"/>
    <lineage>
        <taxon>Eukaryota</taxon>
        <taxon>Viridiplantae</taxon>
        <taxon>Streptophyta</taxon>
        <taxon>Embryophyta</taxon>
        <taxon>Tracheophyta</taxon>
        <taxon>Spermatophyta</taxon>
        <taxon>Magnoliopsida</taxon>
        <taxon>Liliopsida</taxon>
        <taxon>Poales</taxon>
        <taxon>Poaceae</taxon>
        <taxon>PACMAD clade</taxon>
        <taxon>Arundinoideae</taxon>
        <taxon>Arundineae</taxon>
        <taxon>Arundo</taxon>
    </lineage>
</organism>
<evidence type="ECO:0000313" key="1">
    <source>
        <dbReference type="EMBL" id="JAD61254.1"/>
    </source>
</evidence>